<protein>
    <recommendedName>
        <fullName evidence="5 6">Formimidoylglutamase</fullName>
        <ecNumber evidence="5 6">3.5.3.8</ecNumber>
    </recommendedName>
    <alternativeName>
        <fullName evidence="5">Formiminoglutamase</fullName>
    </alternativeName>
    <alternativeName>
        <fullName evidence="5">Formiminoglutamate hydrolase</fullName>
    </alternativeName>
</protein>
<evidence type="ECO:0000256" key="8">
    <source>
        <dbReference type="PROSITE-ProRule" id="PRU00742"/>
    </source>
</evidence>
<evidence type="ECO:0000256" key="6">
    <source>
        <dbReference type="NCBIfam" id="TIGR01227"/>
    </source>
</evidence>
<accession>A0A1I2PAR9</accession>
<feature type="binding site" evidence="5 7">
    <location>
        <position position="163"/>
    </location>
    <ligand>
        <name>Mn(2+)</name>
        <dbReference type="ChEBI" id="CHEBI:29035"/>
        <label>1</label>
    </ligand>
</feature>
<feature type="binding site" evidence="5">
    <location>
        <position position="255"/>
    </location>
    <ligand>
        <name>Mn(2+)</name>
        <dbReference type="ChEBI" id="CHEBI:29035"/>
        <label>2</label>
    </ligand>
</feature>
<keyword evidence="1 5" id="KW-0479">Metal-binding</keyword>
<dbReference type="Gene3D" id="3.40.800.10">
    <property type="entry name" value="Ureohydrolase domain"/>
    <property type="match status" value="1"/>
</dbReference>
<name>A0A1I2PAR9_9BACT</name>
<comment type="similarity">
    <text evidence="5 8">Belongs to the arginase family.</text>
</comment>
<keyword evidence="4 5" id="KW-0464">Manganese</keyword>
<comment type="catalytic activity">
    <reaction evidence="5">
        <text>N-formimidoyl-L-glutamate + H2O = formamide + L-glutamate</text>
        <dbReference type="Rhea" id="RHEA:22492"/>
        <dbReference type="ChEBI" id="CHEBI:15377"/>
        <dbReference type="ChEBI" id="CHEBI:16397"/>
        <dbReference type="ChEBI" id="CHEBI:29985"/>
        <dbReference type="ChEBI" id="CHEBI:58928"/>
        <dbReference type="EC" id="3.5.3.8"/>
    </reaction>
</comment>
<dbReference type="PROSITE" id="PS51409">
    <property type="entry name" value="ARGINASE_2"/>
    <property type="match status" value="1"/>
</dbReference>
<feature type="binding site" evidence="5 7">
    <location>
        <position position="253"/>
    </location>
    <ligand>
        <name>Mn(2+)</name>
        <dbReference type="ChEBI" id="CHEBI:29035"/>
        <label>1</label>
    </ligand>
</feature>
<dbReference type="PRINTS" id="PR00116">
    <property type="entry name" value="ARGINASE"/>
</dbReference>
<dbReference type="GO" id="GO:0050415">
    <property type="term" value="F:formimidoylglutamase activity"/>
    <property type="evidence" value="ECO:0007669"/>
    <property type="project" value="UniProtKB-UniRule"/>
</dbReference>
<dbReference type="HAMAP" id="MF_00737">
    <property type="entry name" value="Formimidoylglutam"/>
    <property type="match status" value="1"/>
</dbReference>
<dbReference type="PIRSF" id="PIRSF036979">
    <property type="entry name" value="Arginase"/>
    <property type="match status" value="1"/>
</dbReference>
<dbReference type="PANTHER" id="PTHR11358">
    <property type="entry name" value="ARGINASE/AGMATINASE"/>
    <property type="match status" value="1"/>
</dbReference>
<evidence type="ECO:0000313" key="10">
    <source>
        <dbReference type="Proteomes" id="UP000199642"/>
    </source>
</evidence>
<dbReference type="GO" id="GO:0030145">
    <property type="term" value="F:manganese ion binding"/>
    <property type="evidence" value="ECO:0007669"/>
    <property type="project" value="UniProtKB-UniRule"/>
</dbReference>
<dbReference type="AlphaFoldDB" id="A0A1I2PAR9"/>
<dbReference type="STRING" id="435880.SAMN04487988_101518"/>
<comment type="function">
    <text evidence="5">Catalyzes the conversion of N-formimidoyl-L-glutamate to L-glutamate and formamide.</text>
</comment>
<feature type="binding site" evidence="5">
    <location>
        <position position="165"/>
    </location>
    <ligand>
        <name>Mn(2+)</name>
        <dbReference type="ChEBI" id="CHEBI:29035"/>
        <label>2</label>
    </ligand>
</feature>
<evidence type="ECO:0000256" key="3">
    <source>
        <dbReference type="ARBA" id="ARBA00022808"/>
    </source>
</evidence>
<comment type="cofactor">
    <cofactor evidence="5 7">
        <name>Mn(2+)</name>
        <dbReference type="ChEBI" id="CHEBI:29035"/>
    </cofactor>
    <text evidence="5 7">Binds 2 manganese ions per subunit.</text>
</comment>
<dbReference type="GO" id="GO:0033389">
    <property type="term" value="P:putrescine biosynthetic process from arginine, via agmatine"/>
    <property type="evidence" value="ECO:0007669"/>
    <property type="project" value="TreeGrafter"/>
</dbReference>
<dbReference type="GO" id="GO:0019556">
    <property type="term" value="P:L-histidine catabolic process to glutamate and formamide"/>
    <property type="evidence" value="ECO:0007669"/>
    <property type="project" value="UniProtKB-UniRule"/>
</dbReference>
<dbReference type="EMBL" id="FOPC01000001">
    <property type="protein sequence ID" value="SFG13194.1"/>
    <property type="molecule type" value="Genomic_DNA"/>
</dbReference>
<evidence type="ECO:0000256" key="1">
    <source>
        <dbReference type="ARBA" id="ARBA00022723"/>
    </source>
</evidence>
<proteinExistence type="inferred from homology"/>
<feature type="binding site" evidence="5">
    <location>
        <position position="253"/>
    </location>
    <ligand>
        <name>Mn(2+)</name>
        <dbReference type="ChEBI" id="CHEBI:29035"/>
        <label>2</label>
    </ligand>
</feature>
<dbReference type="InterPro" id="IPR005923">
    <property type="entry name" value="HutG"/>
</dbReference>
<gene>
    <name evidence="5" type="primary">hutG</name>
    <name evidence="9" type="ORF">SAMN04487988_101518</name>
</gene>
<keyword evidence="10" id="KW-1185">Reference proteome</keyword>
<organism evidence="9 10">
    <name type="scientific">Algoriphagus hitonicola</name>
    <dbReference type="NCBI Taxonomy" id="435880"/>
    <lineage>
        <taxon>Bacteria</taxon>
        <taxon>Pseudomonadati</taxon>
        <taxon>Bacteroidota</taxon>
        <taxon>Cytophagia</taxon>
        <taxon>Cytophagales</taxon>
        <taxon>Cyclobacteriaceae</taxon>
        <taxon>Algoriphagus</taxon>
    </lineage>
</organism>
<dbReference type="Pfam" id="PF00491">
    <property type="entry name" value="Arginase"/>
    <property type="match status" value="1"/>
</dbReference>
<feature type="binding site" evidence="7">
    <location>
        <position position="165"/>
    </location>
    <ligand>
        <name>Mn(2+)</name>
        <dbReference type="ChEBI" id="CHEBI:29035"/>
        <label>1</label>
    </ligand>
</feature>
<dbReference type="EC" id="3.5.3.8" evidence="5 6"/>
<feature type="binding site" evidence="5">
    <location>
        <position position="163"/>
    </location>
    <ligand>
        <name>Mn(2+)</name>
        <dbReference type="ChEBI" id="CHEBI:29035"/>
        <label>2</label>
    </ligand>
</feature>
<keyword evidence="3 5" id="KW-0369">Histidine metabolism</keyword>
<dbReference type="GO" id="GO:0019557">
    <property type="term" value="P:L-histidine catabolic process to glutamate and formate"/>
    <property type="evidence" value="ECO:0007669"/>
    <property type="project" value="UniProtKB-UniPathway"/>
</dbReference>
<dbReference type="CDD" id="cd09988">
    <property type="entry name" value="Formimidoylglutamase"/>
    <property type="match status" value="1"/>
</dbReference>
<reference evidence="10" key="1">
    <citation type="submission" date="2016-10" db="EMBL/GenBank/DDBJ databases">
        <authorList>
            <person name="Varghese N."/>
            <person name="Submissions S."/>
        </authorList>
    </citation>
    <scope>NUCLEOTIDE SEQUENCE [LARGE SCALE GENOMIC DNA]</scope>
    <source>
        <strain evidence="10">DSM 19315</strain>
    </source>
</reference>
<feature type="binding site" evidence="5 7">
    <location>
        <position position="136"/>
    </location>
    <ligand>
        <name>Mn(2+)</name>
        <dbReference type="ChEBI" id="CHEBI:29035"/>
        <label>1</label>
    </ligand>
</feature>
<dbReference type="NCBIfam" id="TIGR01227">
    <property type="entry name" value="hutG"/>
    <property type="match status" value="1"/>
</dbReference>
<dbReference type="GO" id="GO:0008783">
    <property type="term" value="F:agmatinase activity"/>
    <property type="evidence" value="ECO:0007669"/>
    <property type="project" value="TreeGrafter"/>
</dbReference>
<sequence>MILKIESRMAIHTNPNPENWVGRKSENPEYWHQFVQCISDLKFSQESRKKIGILGYPVEEGVRRNQGRPGTKEAPNLIRNLLGNTAFHLGENVSINDYGDISIREKELETVQQKVSEAMKGLIQSKHFPVLFGGGHDLAYAHGKGLLNHLIPKGEKLGIINLDAHFDLRPLVNGKGHSGSPFFQLSEEFPNDFHYLALGIQRAANPVSLFQKAKEVNAKYLLMEQFRLHNWEYIEEQIIWFLDSVNKVYLSIDLDGFSSAFAPGVSAPSPMGFSPQIAFKAFELIAKSKKLISLDVVELNPRFDQDNATARLAARCVEYILRKVFV</sequence>
<dbReference type="SUPFAM" id="SSF52768">
    <property type="entry name" value="Arginase/deacetylase"/>
    <property type="match status" value="1"/>
</dbReference>
<feature type="binding site" evidence="5 7">
    <location>
        <position position="167"/>
    </location>
    <ligand>
        <name>Mn(2+)</name>
        <dbReference type="ChEBI" id="CHEBI:29035"/>
        <label>1</label>
    </ligand>
</feature>
<evidence type="ECO:0000256" key="7">
    <source>
        <dbReference type="PIRSR" id="PIRSR036979-1"/>
    </source>
</evidence>
<dbReference type="PANTHER" id="PTHR11358:SF35">
    <property type="entry name" value="FORMIMIDOYLGLUTAMASE"/>
    <property type="match status" value="1"/>
</dbReference>
<dbReference type="InterPro" id="IPR006035">
    <property type="entry name" value="Ureohydrolase"/>
</dbReference>
<evidence type="ECO:0000256" key="5">
    <source>
        <dbReference type="HAMAP-Rule" id="MF_00737"/>
    </source>
</evidence>
<feature type="binding site" evidence="7">
    <location>
        <position position="255"/>
    </location>
    <ligand>
        <name>Mn(2+)</name>
        <dbReference type="ChEBI" id="CHEBI:29035"/>
        <label>1</label>
    </ligand>
</feature>
<dbReference type="Proteomes" id="UP000199642">
    <property type="component" value="Unassembled WGS sequence"/>
</dbReference>
<dbReference type="InterPro" id="IPR023696">
    <property type="entry name" value="Ureohydrolase_dom_sf"/>
</dbReference>
<keyword evidence="2 5" id="KW-0378">Hydrolase</keyword>
<evidence type="ECO:0000256" key="2">
    <source>
        <dbReference type="ARBA" id="ARBA00022801"/>
    </source>
</evidence>
<evidence type="ECO:0000256" key="4">
    <source>
        <dbReference type="ARBA" id="ARBA00023211"/>
    </source>
</evidence>
<comment type="pathway">
    <text evidence="5">Amino-acid degradation; L-histidine degradation into L-glutamate; L-glutamate from N-formimidoyl-L-glutamate (hydrolase route): step 1/1.</text>
</comment>
<dbReference type="UniPathway" id="UPA00379">
    <property type="reaction ID" value="UER00552"/>
</dbReference>
<evidence type="ECO:0000313" key="9">
    <source>
        <dbReference type="EMBL" id="SFG13194.1"/>
    </source>
</evidence>